<evidence type="ECO:0000256" key="5">
    <source>
        <dbReference type="SAM" id="MobiDB-lite"/>
    </source>
</evidence>
<dbReference type="Gene3D" id="3.100.10.10">
    <property type="match status" value="1"/>
</dbReference>
<dbReference type="PANTHER" id="PTHR12934">
    <property type="entry name" value="50S RIBOSOMAL PROTEIN L15"/>
    <property type="match status" value="1"/>
</dbReference>
<proteinExistence type="inferred from homology"/>
<dbReference type="InterPro" id="IPR005749">
    <property type="entry name" value="Ribosomal_uL15_bac-type"/>
</dbReference>
<keyword evidence="8" id="KW-1185">Reference proteome</keyword>
<gene>
    <name evidence="7" type="ORF">HaLaN_16564</name>
</gene>
<dbReference type="GO" id="GO:0022625">
    <property type="term" value="C:cytosolic large ribosomal subunit"/>
    <property type="evidence" value="ECO:0007669"/>
    <property type="project" value="TreeGrafter"/>
</dbReference>
<dbReference type="GO" id="GO:0003735">
    <property type="term" value="F:structural constituent of ribosome"/>
    <property type="evidence" value="ECO:0007669"/>
    <property type="project" value="InterPro"/>
</dbReference>
<dbReference type="SUPFAM" id="SSF52080">
    <property type="entry name" value="Ribosomal proteins L15p and L18e"/>
    <property type="match status" value="1"/>
</dbReference>
<evidence type="ECO:0000313" key="8">
    <source>
        <dbReference type="Proteomes" id="UP000485058"/>
    </source>
</evidence>
<dbReference type="Proteomes" id="UP000485058">
    <property type="component" value="Unassembled WGS sequence"/>
</dbReference>
<dbReference type="EMBL" id="BLLF01001488">
    <property type="protein sequence ID" value="GFH19597.1"/>
    <property type="molecule type" value="Genomic_DNA"/>
</dbReference>
<accession>A0A699ZAB2</accession>
<evidence type="ECO:0000256" key="1">
    <source>
        <dbReference type="ARBA" id="ARBA00007320"/>
    </source>
</evidence>
<evidence type="ECO:0000256" key="2">
    <source>
        <dbReference type="ARBA" id="ARBA00022980"/>
    </source>
</evidence>
<name>A0A699ZAB2_HAELA</name>
<feature type="region of interest" description="Disordered" evidence="5">
    <location>
        <begin position="220"/>
        <end position="245"/>
    </location>
</feature>
<evidence type="ECO:0000256" key="3">
    <source>
        <dbReference type="ARBA" id="ARBA00023274"/>
    </source>
</evidence>
<keyword evidence="2 4" id="KW-0689">Ribosomal protein</keyword>
<keyword evidence="3 4" id="KW-0687">Ribonucleoprotein</keyword>
<evidence type="ECO:0000259" key="6">
    <source>
        <dbReference type="Pfam" id="PF00828"/>
    </source>
</evidence>
<dbReference type="InterPro" id="IPR036227">
    <property type="entry name" value="Ribosomal_uL15/eL18_sf"/>
</dbReference>
<dbReference type="InterPro" id="IPR021131">
    <property type="entry name" value="Ribosomal_uL15/eL18"/>
</dbReference>
<feature type="domain" description="Large ribosomal subunit protein uL15/eL18" evidence="6">
    <location>
        <begin position="101"/>
        <end position="173"/>
    </location>
</feature>
<sequence>MLAQQMVPAGTRCVRAVVPLQGRAVPAALETVDRSLAVGLASAQALRVARPPSTGGCLSSVALLAVMQKPAQPFVQHQSYERAVKQFLPTGMSAGLPDFVVVNLERLNSFSAGEEINLETLKEKGIVRASGRRASLPLKVLGTGKLNAGVKIAAAAFSKSAEEKIKAAGGEAVKLPGKVKWTKKAYKRQVAALKKAGKDYKTEMLKKKVARLVAKGRVNPKRLVAKTKTKPEAASGTGRKVKKTA</sequence>
<dbReference type="GO" id="GO:0006412">
    <property type="term" value="P:translation"/>
    <property type="evidence" value="ECO:0007669"/>
    <property type="project" value="InterPro"/>
</dbReference>
<comment type="caution">
    <text evidence="7">The sequence shown here is derived from an EMBL/GenBank/DDBJ whole genome shotgun (WGS) entry which is preliminary data.</text>
</comment>
<feature type="non-terminal residue" evidence="7">
    <location>
        <position position="1"/>
    </location>
</feature>
<evidence type="ECO:0000313" key="7">
    <source>
        <dbReference type="EMBL" id="GFH19597.1"/>
    </source>
</evidence>
<dbReference type="AlphaFoldDB" id="A0A699ZAB2"/>
<protein>
    <submittedName>
        <fullName evidence="7">Ribosomal_L18e/L15P domain-containing protein</fullName>
    </submittedName>
</protein>
<dbReference type="InterPro" id="IPR001196">
    <property type="entry name" value="Ribosomal_uL15_CS"/>
</dbReference>
<comment type="similarity">
    <text evidence="1 4">Belongs to the universal ribosomal protein uL15 family.</text>
</comment>
<dbReference type="PROSITE" id="PS00475">
    <property type="entry name" value="RIBOSOMAL_L15"/>
    <property type="match status" value="1"/>
</dbReference>
<organism evidence="7 8">
    <name type="scientific">Haematococcus lacustris</name>
    <name type="common">Green alga</name>
    <name type="synonym">Haematococcus pluvialis</name>
    <dbReference type="NCBI Taxonomy" id="44745"/>
    <lineage>
        <taxon>Eukaryota</taxon>
        <taxon>Viridiplantae</taxon>
        <taxon>Chlorophyta</taxon>
        <taxon>core chlorophytes</taxon>
        <taxon>Chlorophyceae</taxon>
        <taxon>CS clade</taxon>
        <taxon>Chlamydomonadales</taxon>
        <taxon>Haematococcaceae</taxon>
        <taxon>Haematococcus</taxon>
    </lineage>
</organism>
<dbReference type="Pfam" id="PF00828">
    <property type="entry name" value="Ribosomal_L27A"/>
    <property type="match status" value="1"/>
</dbReference>
<reference evidence="7 8" key="1">
    <citation type="submission" date="2020-02" db="EMBL/GenBank/DDBJ databases">
        <title>Draft genome sequence of Haematococcus lacustris strain NIES-144.</title>
        <authorList>
            <person name="Morimoto D."/>
            <person name="Nakagawa S."/>
            <person name="Yoshida T."/>
            <person name="Sawayama S."/>
        </authorList>
    </citation>
    <scope>NUCLEOTIDE SEQUENCE [LARGE SCALE GENOMIC DNA]</scope>
    <source>
        <strain evidence="7 8">NIES-144</strain>
    </source>
</reference>
<dbReference type="PANTHER" id="PTHR12934:SF11">
    <property type="entry name" value="LARGE RIBOSOMAL SUBUNIT PROTEIN UL15M"/>
    <property type="match status" value="1"/>
</dbReference>
<evidence type="ECO:0000256" key="4">
    <source>
        <dbReference type="RuleBase" id="RU003888"/>
    </source>
</evidence>